<dbReference type="GO" id="GO:0003676">
    <property type="term" value="F:nucleic acid binding"/>
    <property type="evidence" value="ECO:0007669"/>
    <property type="project" value="InterPro"/>
</dbReference>
<dbReference type="EMBL" id="JNBR01001403">
    <property type="protein sequence ID" value="OQR88202.1"/>
    <property type="molecule type" value="Genomic_DNA"/>
</dbReference>
<sequence>MAHTQEKMVRLALGGTNFRHCRHEIPDYDLERDLYCANLIGSLVDDTQLKYVEVTLADELLPNRVFTNHALLGLRNVYAGTLATDRMALRGELAAFAWDEATEYGTYADRFQRLLARLEAAHDTTSEADRILDFLHRVPHRFTAEVNATITALTHRPERYPTLDSVVQQIRVYAKRETQANGRASSTAAQNGDTAFQASDHACNYCHILGHIARDCRNKQSDIKRGVIQATRPPRDRAAPRAPATTAVLDAVRPTKPPTRYFSSTKHGPTAQSRQQLHWPHTTNANLLRPRPR</sequence>
<dbReference type="Proteomes" id="UP000243579">
    <property type="component" value="Unassembled WGS sequence"/>
</dbReference>
<reference evidence="2 3" key="1">
    <citation type="journal article" date="2014" name="Genome Biol. Evol.">
        <title>The secreted proteins of Achlya hypogyna and Thraustotheca clavata identify the ancestral oomycete secretome and reveal gene acquisitions by horizontal gene transfer.</title>
        <authorList>
            <person name="Misner I."/>
            <person name="Blouin N."/>
            <person name="Leonard G."/>
            <person name="Richards T.A."/>
            <person name="Lane C.E."/>
        </authorList>
    </citation>
    <scope>NUCLEOTIDE SEQUENCE [LARGE SCALE GENOMIC DNA]</scope>
    <source>
        <strain evidence="2 3">ATCC 48635</strain>
    </source>
</reference>
<feature type="compositionally biased region" description="Polar residues" evidence="1">
    <location>
        <begin position="261"/>
        <end position="286"/>
    </location>
</feature>
<gene>
    <name evidence="2" type="ORF">ACHHYP_07146</name>
</gene>
<dbReference type="SUPFAM" id="SSF57756">
    <property type="entry name" value="Retrovirus zinc finger-like domains"/>
    <property type="match status" value="1"/>
</dbReference>
<dbReference type="InterPro" id="IPR036875">
    <property type="entry name" value="Znf_CCHC_sf"/>
</dbReference>
<dbReference type="Gene3D" id="4.10.60.10">
    <property type="entry name" value="Zinc finger, CCHC-type"/>
    <property type="match status" value="1"/>
</dbReference>
<evidence type="ECO:0000313" key="2">
    <source>
        <dbReference type="EMBL" id="OQR88202.1"/>
    </source>
</evidence>
<comment type="caution">
    <text evidence="2">The sequence shown here is derived from an EMBL/GenBank/DDBJ whole genome shotgun (WGS) entry which is preliminary data.</text>
</comment>
<dbReference type="GO" id="GO:0008270">
    <property type="term" value="F:zinc ion binding"/>
    <property type="evidence" value="ECO:0007669"/>
    <property type="project" value="InterPro"/>
</dbReference>
<evidence type="ECO:0000256" key="1">
    <source>
        <dbReference type="SAM" id="MobiDB-lite"/>
    </source>
</evidence>
<evidence type="ECO:0000313" key="3">
    <source>
        <dbReference type="Proteomes" id="UP000243579"/>
    </source>
</evidence>
<dbReference type="AlphaFoldDB" id="A0A1V9YR57"/>
<proteinExistence type="predicted"/>
<evidence type="ECO:0008006" key="4">
    <source>
        <dbReference type="Google" id="ProtNLM"/>
    </source>
</evidence>
<organism evidence="2 3">
    <name type="scientific">Achlya hypogyna</name>
    <name type="common">Oomycete</name>
    <name type="synonym">Protoachlya hypogyna</name>
    <dbReference type="NCBI Taxonomy" id="1202772"/>
    <lineage>
        <taxon>Eukaryota</taxon>
        <taxon>Sar</taxon>
        <taxon>Stramenopiles</taxon>
        <taxon>Oomycota</taxon>
        <taxon>Saprolegniomycetes</taxon>
        <taxon>Saprolegniales</taxon>
        <taxon>Achlyaceae</taxon>
        <taxon>Achlya</taxon>
    </lineage>
</organism>
<protein>
    <recommendedName>
        <fullName evidence="4">CCHC-type domain-containing protein</fullName>
    </recommendedName>
</protein>
<accession>A0A1V9YR57</accession>
<dbReference type="OrthoDB" id="10411773at2759"/>
<feature type="region of interest" description="Disordered" evidence="1">
    <location>
        <begin position="255"/>
        <end position="293"/>
    </location>
</feature>
<keyword evidence="3" id="KW-1185">Reference proteome</keyword>
<name>A0A1V9YR57_ACHHY</name>